<dbReference type="OrthoDB" id="2804813at2"/>
<gene>
    <name evidence="1" type="ORF">CLTHE_19020</name>
</gene>
<accession>A0A1V4STZ5</accession>
<dbReference type="RefSeq" id="WP_080023102.1">
    <property type="nucleotide sequence ID" value="NZ_LTAY01000048.1"/>
</dbReference>
<dbReference type="Proteomes" id="UP000191448">
    <property type="component" value="Unassembled WGS sequence"/>
</dbReference>
<sequence length="409" mass="48769">MTKEEIIKFIEKELIIYLKGGKLSINPYLKDLNLNIDNLEKLLKIHFLLDEEVLSYIKSLKINIRRLNTSINKEEILTKGNIRGNILWHKSIIKRYSINQKDYSIFICKENFKNHISKENLVLNELLKILYEIVNETSDLIYDNYDLDKEDLLKNINVYKKNIYLSKIEEKYITDKMINSVINSRNKFYSQSAKLLKRYKKIINLDEDEVENLFKRTFIDILNDWTLFELYWIVRIIKENTKNAKLYILDDKNTKVAEWGDNENIYTIYHNSTGSNEISFKVDLEEICDIENIVINKRREIINETNNIAKKIFPNIRERYSKVFNGRPDILIEIRNINDKKLNKVVIGEVKYTKDTNNIIQGIKELLEYIKFIKYKQNNKYEYFSELDIDLEVEGLLLSENLILKITDS</sequence>
<comment type="caution">
    <text evidence="1">The sequence shown here is derived from an EMBL/GenBank/DDBJ whole genome shotgun (WGS) entry which is preliminary data.</text>
</comment>
<evidence type="ECO:0000313" key="1">
    <source>
        <dbReference type="EMBL" id="OPX47339.1"/>
    </source>
</evidence>
<proteinExistence type="predicted"/>
<dbReference type="AlphaFoldDB" id="A0A1V4STZ5"/>
<organism evidence="1 2">
    <name type="scientific">Clostridium thermobutyricum DSM 4928</name>
    <dbReference type="NCBI Taxonomy" id="1121339"/>
    <lineage>
        <taxon>Bacteria</taxon>
        <taxon>Bacillati</taxon>
        <taxon>Bacillota</taxon>
        <taxon>Clostridia</taxon>
        <taxon>Eubacteriales</taxon>
        <taxon>Clostridiaceae</taxon>
        <taxon>Clostridium</taxon>
    </lineage>
</organism>
<dbReference type="EMBL" id="LTAY01000048">
    <property type="protein sequence ID" value="OPX47339.1"/>
    <property type="molecule type" value="Genomic_DNA"/>
</dbReference>
<evidence type="ECO:0000313" key="2">
    <source>
        <dbReference type="Proteomes" id="UP000191448"/>
    </source>
</evidence>
<evidence type="ECO:0008006" key="3">
    <source>
        <dbReference type="Google" id="ProtNLM"/>
    </source>
</evidence>
<protein>
    <recommendedName>
        <fullName evidence="3">DUF2357 domain-containing protein</fullName>
    </recommendedName>
</protein>
<reference evidence="1 2" key="1">
    <citation type="submission" date="2016-02" db="EMBL/GenBank/DDBJ databases">
        <title>Genome sequence of Clostridium thermobutyricum DSM 4928.</title>
        <authorList>
            <person name="Poehlein A."/>
            <person name="Daniel R."/>
        </authorList>
    </citation>
    <scope>NUCLEOTIDE SEQUENCE [LARGE SCALE GENOMIC DNA]</scope>
    <source>
        <strain evidence="1 2">DSM 4928</strain>
    </source>
</reference>
<name>A0A1V4STZ5_9CLOT</name>